<feature type="compositionally biased region" description="Low complexity" evidence="5">
    <location>
        <begin position="50"/>
        <end position="59"/>
    </location>
</feature>
<dbReference type="SUPFAM" id="SSF90229">
    <property type="entry name" value="CCCH zinc finger"/>
    <property type="match status" value="3"/>
</dbReference>
<dbReference type="GO" id="GO:0005634">
    <property type="term" value="C:nucleus"/>
    <property type="evidence" value="ECO:0007669"/>
    <property type="project" value="TreeGrafter"/>
</dbReference>
<dbReference type="PANTHER" id="PTHR46156:SF1">
    <property type="entry name" value="ZINC FINGER CCCH DOMAIN-CONTAINING PROTEIN 3"/>
    <property type="match status" value="1"/>
</dbReference>
<feature type="region of interest" description="Disordered" evidence="5">
    <location>
        <begin position="21"/>
        <end position="106"/>
    </location>
</feature>
<dbReference type="GO" id="GO:0008270">
    <property type="term" value="F:zinc ion binding"/>
    <property type="evidence" value="ECO:0007669"/>
    <property type="project" value="UniProtKB-KW"/>
</dbReference>
<feature type="zinc finger region" description="C3H1-type" evidence="4">
    <location>
        <begin position="242"/>
        <end position="270"/>
    </location>
</feature>
<feature type="domain" description="C3H1-type" evidence="6">
    <location>
        <begin position="325"/>
        <end position="353"/>
    </location>
</feature>
<accession>A0A9P7Z6Q9</accession>
<keyword evidence="3 4" id="KW-0862">Zinc</keyword>
<evidence type="ECO:0000313" key="8">
    <source>
        <dbReference type="Proteomes" id="UP000887226"/>
    </source>
</evidence>
<dbReference type="Gene3D" id="4.10.1000.10">
    <property type="entry name" value="Zinc finger, CCCH-type"/>
    <property type="match status" value="1"/>
</dbReference>
<feature type="domain" description="C3H1-type" evidence="6">
    <location>
        <begin position="298"/>
        <end position="324"/>
    </location>
</feature>
<dbReference type="Gene3D" id="6.10.250.3220">
    <property type="match status" value="1"/>
</dbReference>
<keyword evidence="2 4" id="KW-0863">Zinc-finger</keyword>
<feature type="compositionally biased region" description="Acidic residues" evidence="5">
    <location>
        <begin position="388"/>
        <end position="424"/>
    </location>
</feature>
<keyword evidence="8" id="KW-1185">Reference proteome</keyword>
<evidence type="ECO:0000256" key="3">
    <source>
        <dbReference type="ARBA" id="ARBA00022833"/>
    </source>
</evidence>
<evidence type="ECO:0000256" key="2">
    <source>
        <dbReference type="ARBA" id="ARBA00022771"/>
    </source>
</evidence>
<dbReference type="FunFam" id="4.10.1000.10:FF:000035">
    <property type="entry name" value="CCCH zinc finger protein, variant"/>
    <property type="match status" value="1"/>
</dbReference>
<dbReference type="Pfam" id="PF00642">
    <property type="entry name" value="zf-CCCH"/>
    <property type="match status" value="1"/>
</dbReference>
<proteinExistence type="predicted"/>
<evidence type="ECO:0000256" key="4">
    <source>
        <dbReference type="PROSITE-ProRule" id="PRU00723"/>
    </source>
</evidence>
<evidence type="ECO:0000256" key="1">
    <source>
        <dbReference type="ARBA" id="ARBA00022723"/>
    </source>
</evidence>
<name>A0A9P7Z6Q9_9HELO</name>
<dbReference type="AlphaFoldDB" id="A0A9P7Z6Q9"/>
<feature type="domain" description="C3H1-type" evidence="6">
    <location>
        <begin position="274"/>
        <end position="297"/>
    </location>
</feature>
<reference evidence="7" key="1">
    <citation type="journal article" date="2021" name="IMA Fungus">
        <title>Genomic characterization of three marine fungi, including Emericellopsis atlantica sp. nov. with signatures of a generalist lifestyle and marine biomass degradation.</title>
        <authorList>
            <person name="Hagestad O.C."/>
            <person name="Hou L."/>
            <person name="Andersen J.H."/>
            <person name="Hansen E.H."/>
            <person name="Altermark B."/>
            <person name="Li C."/>
            <person name="Kuhnert E."/>
            <person name="Cox R.J."/>
            <person name="Crous P.W."/>
            <person name="Spatafora J.W."/>
            <person name="Lail K."/>
            <person name="Amirebrahimi M."/>
            <person name="Lipzen A."/>
            <person name="Pangilinan J."/>
            <person name="Andreopoulos W."/>
            <person name="Hayes R.D."/>
            <person name="Ng V."/>
            <person name="Grigoriev I.V."/>
            <person name="Jackson S.A."/>
            <person name="Sutton T.D.S."/>
            <person name="Dobson A.D.W."/>
            <person name="Rama T."/>
        </authorList>
    </citation>
    <scope>NUCLEOTIDE SEQUENCE</scope>
    <source>
        <strain evidence="7">TRa3180A</strain>
    </source>
</reference>
<dbReference type="OrthoDB" id="410307at2759"/>
<dbReference type="SMART" id="SM00356">
    <property type="entry name" value="ZnF_C3H1"/>
    <property type="match status" value="4"/>
</dbReference>
<organism evidence="7 8">
    <name type="scientific">Calycina marina</name>
    <dbReference type="NCBI Taxonomy" id="1763456"/>
    <lineage>
        <taxon>Eukaryota</taxon>
        <taxon>Fungi</taxon>
        <taxon>Dikarya</taxon>
        <taxon>Ascomycota</taxon>
        <taxon>Pezizomycotina</taxon>
        <taxon>Leotiomycetes</taxon>
        <taxon>Helotiales</taxon>
        <taxon>Pezizellaceae</taxon>
        <taxon>Calycina</taxon>
    </lineage>
</organism>
<evidence type="ECO:0000313" key="7">
    <source>
        <dbReference type="EMBL" id="KAG9245960.1"/>
    </source>
</evidence>
<protein>
    <recommendedName>
        <fullName evidence="6">C3H1-type domain-containing protein</fullName>
    </recommendedName>
</protein>
<dbReference type="Proteomes" id="UP000887226">
    <property type="component" value="Unassembled WGS sequence"/>
</dbReference>
<feature type="zinc finger region" description="C3H1-type" evidence="4">
    <location>
        <begin position="274"/>
        <end position="297"/>
    </location>
</feature>
<feature type="domain" description="C3H1-type" evidence="6">
    <location>
        <begin position="242"/>
        <end position="270"/>
    </location>
</feature>
<evidence type="ECO:0000256" key="5">
    <source>
        <dbReference type="SAM" id="MobiDB-lite"/>
    </source>
</evidence>
<sequence length="435" mass="48221">MATDDQEVLAQIRQLAGQINRHKYSKQAPQYEAAPTQYHPSVRGRGAWGAGRASRSGRGYSRGGKPSTHRNRSLVLNGSSIPRIDANANRNDENVRPAGAVDSPSWVTKNDRHLQLINTSVFGEESQRRAKAMEETRKLKLKQREETEKAKLDKHLYRMSGNIGYAAQPQSASLTYEINVEGIQFQVVKNGSKLLKVPGDSNAAKATPKIATIGGVKFHRSKNGNMFRAGIVKAHRLNGVVKKINEPCNLFSTTGTCSKGPRCRYVHDPSKVAVCKEFLLRSTCPSGDSCDLSHDLTPERTPFCLHFTKGKCSNPQCHYAHIKVSPAALVCRPFGFYGYCDKGSSCEERHVYECPNFSNTGKCTIKGCKLPHRHKASVMRSNTRSPSGDDESDISSDEDQDEIDSDDVDSDDLEGEYMDGEPDMDLLQQDYVQLH</sequence>
<gene>
    <name evidence="7" type="ORF">BJ878DRAFT_499109</name>
</gene>
<dbReference type="PROSITE" id="PS50103">
    <property type="entry name" value="ZF_C3H1"/>
    <property type="match status" value="4"/>
</dbReference>
<dbReference type="PANTHER" id="PTHR46156">
    <property type="entry name" value="CCCH ZINGC FINGER"/>
    <property type="match status" value="1"/>
</dbReference>
<dbReference type="InterPro" id="IPR036855">
    <property type="entry name" value="Znf_CCCH_sf"/>
</dbReference>
<keyword evidence="1 4" id="KW-0479">Metal-binding</keyword>
<feature type="region of interest" description="Disordered" evidence="5">
    <location>
        <begin position="377"/>
        <end position="435"/>
    </location>
</feature>
<comment type="caution">
    <text evidence="7">The sequence shown here is derived from an EMBL/GenBank/DDBJ whole genome shotgun (WGS) entry which is preliminary data.</text>
</comment>
<dbReference type="EMBL" id="MU253823">
    <property type="protein sequence ID" value="KAG9245960.1"/>
    <property type="molecule type" value="Genomic_DNA"/>
</dbReference>
<feature type="zinc finger region" description="C3H1-type" evidence="4">
    <location>
        <begin position="325"/>
        <end position="353"/>
    </location>
</feature>
<feature type="zinc finger region" description="C3H1-type" evidence="4">
    <location>
        <begin position="298"/>
        <end position="324"/>
    </location>
</feature>
<dbReference type="InterPro" id="IPR000571">
    <property type="entry name" value="Znf_CCCH"/>
</dbReference>
<evidence type="ECO:0000259" key="6">
    <source>
        <dbReference type="PROSITE" id="PS50103"/>
    </source>
</evidence>